<sequence length="146" mass="16451">MAPMPVWSMLLLLMVLLGPWPASTQRETRHQKFQRQHVNYPKTSPELEPRRYCNLMMQSRKMTTNACKPSNTFIHGSPEDVDAICTHGGTHSSENYYDSNVSFEVTSCRISGGSQRPPCSYRGRLSSQHVRVACVNGVPVHFKAAL</sequence>
<dbReference type="SMART" id="SM00092">
    <property type="entry name" value="RNAse_Pc"/>
    <property type="match status" value="1"/>
</dbReference>
<dbReference type="PANTHER" id="PTHR11437">
    <property type="entry name" value="RIBONUCLEASE"/>
    <property type="match status" value="1"/>
</dbReference>
<accession>A0ABM1KH26</accession>
<evidence type="ECO:0000256" key="8">
    <source>
        <dbReference type="RuleBase" id="RU000651"/>
    </source>
</evidence>
<evidence type="ECO:0000256" key="7">
    <source>
        <dbReference type="ARBA" id="ARBA00023157"/>
    </source>
</evidence>
<evidence type="ECO:0000256" key="6">
    <source>
        <dbReference type="ARBA" id="ARBA00022801"/>
    </source>
</evidence>
<evidence type="ECO:0000256" key="4">
    <source>
        <dbReference type="ARBA" id="ARBA00022722"/>
    </source>
</evidence>
<keyword evidence="5 8" id="KW-0255">Endonuclease</keyword>
<dbReference type="PRINTS" id="PR00794">
    <property type="entry name" value="RIBONUCLEASE"/>
</dbReference>
<evidence type="ECO:0000256" key="2">
    <source>
        <dbReference type="ARBA" id="ARBA00005600"/>
    </source>
</evidence>
<dbReference type="Pfam" id="PF00074">
    <property type="entry name" value="RnaseA"/>
    <property type="match status" value="1"/>
</dbReference>
<dbReference type="InterPro" id="IPR036816">
    <property type="entry name" value="RNaseA-like_dom_sf"/>
</dbReference>
<dbReference type="RefSeq" id="XP_015273013.1">
    <property type="nucleotide sequence ID" value="XM_015417527.1"/>
</dbReference>
<dbReference type="PROSITE" id="PS00127">
    <property type="entry name" value="RNASE_PANCREATIC"/>
    <property type="match status" value="1"/>
</dbReference>
<keyword evidence="6 8" id="KW-0378">Hydrolase</keyword>
<dbReference type="GeneID" id="107115762"/>
<evidence type="ECO:0000256" key="5">
    <source>
        <dbReference type="ARBA" id="ARBA00022759"/>
    </source>
</evidence>
<evidence type="ECO:0000313" key="10">
    <source>
        <dbReference type="Proteomes" id="UP000694871"/>
    </source>
</evidence>
<feature type="domain" description="Ribonuclease A-domain" evidence="9">
    <location>
        <begin position="26"/>
        <end position="146"/>
    </location>
</feature>
<feature type="signal peptide" evidence="8">
    <location>
        <begin position="1"/>
        <end position="24"/>
    </location>
</feature>
<dbReference type="InterPro" id="IPR023411">
    <property type="entry name" value="RNaseA_AS"/>
</dbReference>
<dbReference type="SUPFAM" id="SSF54076">
    <property type="entry name" value="RNase A-like"/>
    <property type="match status" value="1"/>
</dbReference>
<proteinExistence type="inferred from homology"/>
<evidence type="ECO:0000256" key="3">
    <source>
        <dbReference type="ARBA" id="ARBA00022525"/>
    </source>
</evidence>
<name>A0ABM1KH26_GEKJA</name>
<keyword evidence="8" id="KW-0732">Signal</keyword>
<keyword evidence="4 8" id="KW-0540">Nuclease</keyword>
<dbReference type="InterPro" id="IPR023412">
    <property type="entry name" value="RNaseA_domain"/>
</dbReference>
<evidence type="ECO:0000259" key="9">
    <source>
        <dbReference type="SMART" id="SM00092"/>
    </source>
</evidence>
<dbReference type="CDD" id="cd06265">
    <property type="entry name" value="RNase_A_canonical"/>
    <property type="match status" value="1"/>
</dbReference>
<dbReference type="InterPro" id="IPR001427">
    <property type="entry name" value="RNaseA"/>
</dbReference>
<keyword evidence="10" id="KW-1185">Reference proteome</keyword>
<comment type="similarity">
    <text evidence="2 8">Belongs to the pancreatic ribonuclease family.</text>
</comment>
<dbReference type="Gene3D" id="3.10.130.10">
    <property type="entry name" value="Ribonuclease A-like domain"/>
    <property type="match status" value="1"/>
</dbReference>
<evidence type="ECO:0000313" key="11">
    <source>
        <dbReference type="RefSeq" id="XP_015273013.1"/>
    </source>
</evidence>
<organism evidence="10 11">
    <name type="scientific">Gekko japonicus</name>
    <name type="common">Schlegel's Japanese gecko</name>
    <dbReference type="NCBI Taxonomy" id="146911"/>
    <lineage>
        <taxon>Eukaryota</taxon>
        <taxon>Metazoa</taxon>
        <taxon>Chordata</taxon>
        <taxon>Craniata</taxon>
        <taxon>Vertebrata</taxon>
        <taxon>Euteleostomi</taxon>
        <taxon>Lepidosauria</taxon>
        <taxon>Squamata</taxon>
        <taxon>Bifurcata</taxon>
        <taxon>Gekkota</taxon>
        <taxon>Gekkonidae</taxon>
        <taxon>Gekkoninae</taxon>
        <taxon>Gekko</taxon>
    </lineage>
</organism>
<keyword evidence="7" id="KW-1015">Disulfide bond</keyword>
<keyword evidence="3" id="KW-0964">Secreted</keyword>
<evidence type="ECO:0000256" key="1">
    <source>
        <dbReference type="ARBA" id="ARBA00004613"/>
    </source>
</evidence>
<reference evidence="11" key="1">
    <citation type="submission" date="2025-08" db="UniProtKB">
        <authorList>
            <consortium name="RefSeq"/>
        </authorList>
    </citation>
    <scope>IDENTIFICATION</scope>
</reference>
<gene>
    <name evidence="11" type="primary">LOC107115762</name>
</gene>
<dbReference type="PANTHER" id="PTHR11437:SF10">
    <property type="entry name" value="ANGIOGENIN-RELATED"/>
    <property type="match status" value="1"/>
</dbReference>
<comment type="subcellular location">
    <subcellularLocation>
        <location evidence="1">Secreted</location>
    </subcellularLocation>
</comment>
<dbReference type="Proteomes" id="UP000694871">
    <property type="component" value="Unplaced"/>
</dbReference>
<feature type="chain" id="PRO_5044959783" evidence="8">
    <location>
        <begin position="25"/>
        <end position="146"/>
    </location>
</feature>
<protein>
    <submittedName>
        <fullName evidence="11">Ribonuclease-like</fullName>
    </submittedName>
</protein>